<evidence type="ECO:0000313" key="2">
    <source>
        <dbReference type="EMBL" id="AFO67230.1"/>
    </source>
</evidence>
<organism evidence="2">
    <name type="scientific">Aralia elata</name>
    <name type="common">Japanese angelica tree</name>
    <dbReference type="NCBI Taxonomy" id="82095"/>
    <lineage>
        <taxon>Eukaryota</taxon>
        <taxon>Viridiplantae</taxon>
        <taxon>Streptophyta</taxon>
        <taxon>Embryophyta</taxon>
        <taxon>Tracheophyta</taxon>
        <taxon>Spermatophyta</taxon>
        <taxon>Magnoliopsida</taxon>
        <taxon>eudicotyledons</taxon>
        <taxon>Gunneridae</taxon>
        <taxon>Pentapetalae</taxon>
        <taxon>asterids</taxon>
        <taxon>campanulids</taxon>
        <taxon>Apiales</taxon>
        <taxon>Araliaceae</taxon>
        <taxon>Aralia</taxon>
    </lineage>
</organism>
<feature type="non-terminal residue" evidence="2">
    <location>
        <position position="1"/>
    </location>
</feature>
<sequence length="94" mass="11231">NNMSGVEFASVIFLLSSLFLFILFVFIRFIYGLWWNPIRIQRMMKRQGIKGLSYRFPNANTTDSIKMRKDSISRPMDLSHNIFPRIQPDLYSWH</sequence>
<keyword evidence="1" id="KW-0812">Transmembrane</keyword>
<evidence type="ECO:0000256" key="1">
    <source>
        <dbReference type="SAM" id="Phobius"/>
    </source>
</evidence>
<feature type="non-terminal residue" evidence="2">
    <location>
        <position position="94"/>
    </location>
</feature>
<reference evidence="2" key="1">
    <citation type="submission" date="2012-05" db="EMBL/GenBank/DDBJ databases">
        <title>A profile of expressed sequence tags in newly developing leaves of Aralia elata Seem.</title>
        <authorList>
            <person name="Boo K.H."/>
            <person name="Lee D."/>
            <person name="Jin S.B."/>
            <person name="Kim S.C."/>
            <person name="Kim J.H."/>
            <person name="Cho S.K."/>
            <person name="Lee D.S."/>
            <person name="Riu K.Z."/>
        </authorList>
    </citation>
    <scope>NUCLEOTIDE SEQUENCE</scope>
</reference>
<keyword evidence="1" id="KW-0472">Membrane</keyword>
<dbReference type="AlphaFoldDB" id="I7CFJ3"/>
<dbReference type="EMBL" id="JX067873">
    <property type="protein sequence ID" value="AFO67230.1"/>
    <property type="molecule type" value="mRNA"/>
</dbReference>
<keyword evidence="1" id="KW-1133">Transmembrane helix</keyword>
<protein>
    <submittedName>
        <fullName evidence="2">Putative cytochrome P450</fullName>
    </submittedName>
</protein>
<proteinExistence type="evidence at transcript level"/>
<accession>I7CFJ3</accession>
<feature type="transmembrane region" description="Helical" evidence="1">
    <location>
        <begin position="12"/>
        <end position="35"/>
    </location>
</feature>
<name>I7CFJ3_ARAEL</name>